<evidence type="ECO:0000256" key="1">
    <source>
        <dbReference type="ARBA" id="ARBA00022737"/>
    </source>
</evidence>
<dbReference type="EMBL" id="JACVVK020000016">
    <property type="protein sequence ID" value="KAK7504144.1"/>
    <property type="molecule type" value="Genomic_DNA"/>
</dbReference>
<feature type="compositionally biased region" description="Low complexity" evidence="4">
    <location>
        <begin position="899"/>
        <end position="928"/>
    </location>
</feature>
<proteinExistence type="predicted"/>
<accession>A0ABD0LYQ0</accession>
<keyword evidence="2 3" id="KW-0802">TPR repeat</keyword>
<reference evidence="6 7" key="1">
    <citation type="journal article" date="2023" name="Sci. Data">
        <title>Genome assembly of the Korean intertidal mud-creeper Batillaria attramentaria.</title>
        <authorList>
            <person name="Patra A.K."/>
            <person name="Ho P.T."/>
            <person name="Jun S."/>
            <person name="Lee S.J."/>
            <person name="Kim Y."/>
            <person name="Won Y.J."/>
        </authorList>
    </citation>
    <scope>NUCLEOTIDE SEQUENCE [LARGE SCALE GENOMIC DNA]</scope>
    <source>
        <strain evidence="6">Wonlab-2016</strain>
    </source>
</reference>
<evidence type="ECO:0000313" key="6">
    <source>
        <dbReference type="EMBL" id="KAK7504144.1"/>
    </source>
</evidence>
<keyword evidence="1" id="KW-0677">Repeat</keyword>
<dbReference type="InterPro" id="IPR025883">
    <property type="entry name" value="Cadherin-like_domain"/>
</dbReference>
<evidence type="ECO:0000259" key="5">
    <source>
        <dbReference type="Pfam" id="PF12733"/>
    </source>
</evidence>
<name>A0ABD0LYQ0_9CAEN</name>
<feature type="region of interest" description="Disordered" evidence="4">
    <location>
        <begin position="814"/>
        <end position="964"/>
    </location>
</feature>
<feature type="domain" description="Cadherin-like beta-sandwich-like" evidence="5">
    <location>
        <begin position="100"/>
        <end position="186"/>
    </location>
</feature>
<dbReference type="Gene3D" id="1.25.40.10">
    <property type="entry name" value="Tetratricopeptide repeat domain"/>
    <property type="match status" value="1"/>
</dbReference>
<dbReference type="SUPFAM" id="SSF48452">
    <property type="entry name" value="TPR-like"/>
    <property type="match status" value="1"/>
</dbReference>
<evidence type="ECO:0000256" key="2">
    <source>
        <dbReference type="ARBA" id="ARBA00022803"/>
    </source>
</evidence>
<dbReference type="Pfam" id="PF13181">
    <property type="entry name" value="TPR_8"/>
    <property type="match status" value="1"/>
</dbReference>
<sequence length="1124" mass="122664">MDDCNLEKLAVKPGKLTPAFNRNVTEYNITVASSVDKLNIDPLTSDSGASYSISGSGGSKAVPLKEGEVTDIKIEVTSEDGTVKNYFIHAKRLSGKDASLSDLKIDKGTLQPDFSADITEYTCVLPCQVTSVKVTPIVPDPKSEALLDGNKPGEATTLCVGETRAEILVTSPDGSAKKTYIVDLIRKPLPRYVKFVDSKKALEYECPVSLSPLYRPITVKDSVPKHTYSAPYIDAQTRTSKVDPLSGQGLPSDWRIVDRQLEKQMSSEMATIPLTYGGSIEPVKFGELAGQLDKCNVDPKVEDPKDRFQKSAFTPQHTVESRKWEKQLQQVFDETDAGKLIEASERYLQSYYTSLPSTAQGYKQFSEGESPMDYLQHAIHCYATALKFKPKDASLHFQLAMILEEKYYVEDMFGLKKETHDDMPSFNVQARETGKQEEVMAICKLRNVQPGAPVSLHLKALDEEYHHLLDSNQGGKAEHVQNLFAWYSKKVNQEGAAAHKAEDSDNPLGQAFLKYMDAMMLDESKAIYNFHVGRLLFTQGNYEDAVLRLEAALCWNSQHQLSRIYLGLSLSLRKNGPGDRLKECVHYLLESMEVLLTDLSKKAATPEESMKKQNLYAENLIRPTNVHLLRGIIQLGKLLAAHSDVKDAMSPIDIFHTAALLASQSLPDVYKADVYKQLEWVLLDAHAILLEMLSAAGKDEELIAQRCERLSALIHNATIPQNQQLLDLQERTSQNLVQIQPCNAHALFLLGSSQLNKFDNSSGDDEAKKLLEDAKGSFQASIELQGKPAEGEVPELVSGQAWYQQRLQAEEEKRKAAALKNAPAPAAGAKPGAAPGRGGAAAGRGTTPAPAGAARGRGTQTPATAGRGAPAAAPGRGAPAPAKRGAATPAVPGRGGAAGAKPGTKSPPATDSASGKAAVAGKAAAGNKAGHKCEATPPPASSQKAKSEPAPTAEATTSEAPKPKKAVPVNAKTYYPYLGLARVYRALEDHKQAQKYYDEVTNISPEVHDAYIESADMLVKADPLSAVDVYCKFPVSENPTFDDAYIFGEIIRILMKHEKYEDPRLASNMISYGRILGLGALERYVKILEEKYKNKLLQTVYAGVNGKSVDDPDMQTFFKFKCWM</sequence>
<dbReference type="PANTHER" id="PTHR44943:SF8">
    <property type="entry name" value="TPR REPEAT-CONTAINING PROTEIN MJ0263"/>
    <property type="match status" value="1"/>
</dbReference>
<comment type="caution">
    <text evidence="6">The sequence shown here is derived from an EMBL/GenBank/DDBJ whole genome shotgun (WGS) entry which is preliminary data.</text>
</comment>
<dbReference type="InterPro" id="IPR019734">
    <property type="entry name" value="TPR_rpt"/>
</dbReference>
<dbReference type="PANTHER" id="PTHR44943">
    <property type="entry name" value="CELLULOSE SYNTHASE OPERON PROTEIN C"/>
    <property type="match status" value="1"/>
</dbReference>
<dbReference type="InterPro" id="IPR011990">
    <property type="entry name" value="TPR-like_helical_dom_sf"/>
</dbReference>
<evidence type="ECO:0000256" key="3">
    <source>
        <dbReference type="PROSITE-ProRule" id="PRU00339"/>
    </source>
</evidence>
<dbReference type="InterPro" id="IPR051685">
    <property type="entry name" value="Ycf3/AcsC/BcsC/TPR_MFPF"/>
</dbReference>
<feature type="compositionally biased region" description="Low complexity" evidence="4">
    <location>
        <begin position="948"/>
        <end position="964"/>
    </location>
</feature>
<protein>
    <recommendedName>
        <fullName evidence="5">Cadherin-like beta-sandwich-like domain-containing protein</fullName>
    </recommendedName>
</protein>
<evidence type="ECO:0000313" key="7">
    <source>
        <dbReference type="Proteomes" id="UP001519460"/>
    </source>
</evidence>
<dbReference type="Proteomes" id="UP001519460">
    <property type="component" value="Unassembled WGS sequence"/>
</dbReference>
<organism evidence="6 7">
    <name type="scientific">Batillaria attramentaria</name>
    <dbReference type="NCBI Taxonomy" id="370345"/>
    <lineage>
        <taxon>Eukaryota</taxon>
        <taxon>Metazoa</taxon>
        <taxon>Spiralia</taxon>
        <taxon>Lophotrochozoa</taxon>
        <taxon>Mollusca</taxon>
        <taxon>Gastropoda</taxon>
        <taxon>Caenogastropoda</taxon>
        <taxon>Sorbeoconcha</taxon>
        <taxon>Cerithioidea</taxon>
        <taxon>Batillariidae</taxon>
        <taxon>Batillaria</taxon>
    </lineage>
</organism>
<feature type="compositionally biased region" description="Low complexity" evidence="4">
    <location>
        <begin position="843"/>
        <end position="892"/>
    </location>
</feature>
<keyword evidence="7" id="KW-1185">Reference proteome</keyword>
<dbReference type="PROSITE" id="PS50005">
    <property type="entry name" value="TPR"/>
    <property type="match status" value="1"/>
</dbReference>
<dbReference type="Pfam" id="PF12733">
    <property type="entry name" value="Cadherin-like"/>
    <property type="match status" value="2"/>
</dbReference>
<evidence type="ECO:0000256" key="4">
    <source>
        <dbReference type="SAM" id="MobiDB-lite"/>
    </source>
</evidence>
<dbReference type="AlphaFoldDB" id="A0ABD0LYQ0"/>
<feature type="repeat" description="TPR" evidence="3">
    <location>
        <begin position="974"/>
        <end position="1007"/>
    </location>
</feature>
<feature type="domain" description="Cadherin-like beta-sandwich-like" evidence="5">
    <location>
        <begin position="9"/>
        <end position="92"/>
    </location>
</feature>
<gene>
    <name evidence="6" type="ORF">BaRGS_00004448</name>
</gene>
<feature type="compositionally biased region" description="Low complexity" evidence="4">
    <location>
        <begin position="818"/>
        <end position="834"/>
    </location>
</feature>